<dbReference type="SUPFAM" id="SSF51735">
    <property type="entry name" value="NAD(P)-binding Rossmann-fold domains"/>
    <property type="match status" value="2"/>
</dbReference>
<accession>A0ABW8LRS4</accession>
<dbReference type="Gene3D" id="3.40.47.10">
    <property type="match status" value="1"/>
</dbReference>
<dbReference type="InterPro" id="IPR015083">
    <property type="entry name" value="NorB/c/GfsB-D-like_docking"/>
</dbReference>
<dbReference type="InterPro" id="IPR014030">
    <property type="entry name" value="Ketoacyl_synth_N"/>
</dbReference>
<name>A0ABW8LRS4_9ACTN</name>
<dbReference type="SMART" id="SM01294">
    <property type="entry name" value="PKS_PP_betabranch"/>
    <property type="match status" value="1"/>
</dbReference>
<dbReference type="Gene3D" id="1.10.1200.10">
    <property type="entry name" value="ACP-like"/>
    <property type="match status" value="1"/>
</dbReference>
<dbReference type="Pfam" id="PF00698">
    <property type="entry name" value="Acyl_transf_1"/>
    <property type="match status" value="1"/>
</dbReference>
<evidence type="ECO:0000313" key="11">
    <source>
        <dbReference type="EMBL" id="MFK4268609.1"/>
    </source>
</evidence>
<evidence type="ECO:0000256" key="7">
    <source>
        <dbReference type="ARBA" id="ARBA00023315"/>
    </source>
</evidence>
<dbReference type="Pfam" id="PF02801">
    <property type="entry name" value="Ketoacyl-synt_C"/>
    <property type="match status" value="1"/>
</dbReference>
<dbReference type="InterPro" id="IPR050091">
    <property type="entry name" value="PKS_NRPS_Biosynth_Enz"/>
</dbReference>
<dbReference type="InterPro" id="IPR014043">
    <property type="entry name" value="Acyl_transferase_dom"/>
</dbReference>
<keyword evidence="12" id="KW-1185">Reference proteome</keyword>
<dbReference type="Pfam" id="PF16197">
    <property type="entry name" value="KAsynt_C_assoc"/>
    <property type="match status" value="1"/>
</dbReference>
<dbReference type="InterPro" id="IPR057326">
    <property type="entry name" value="KR_dom"/>
</dbReference>
<dbReference type="Gene3D" id="3.40.366.10">
    <property type="entry name" value="Malonyl-Coenzyme A Acyl Carrier Protein, domain 2"/>
    <property type="match status" value="1"/>
</dbReference>
<evidence type="ECO:0000256" key="1">
    <source>
        <dbReference type="ARBA" id="ARBA00001957"/>
    </source>
</evidence>
<keyword evidence="3" id="KW-0597">Phosphoprotein</keyword>
<dbReference type="Gene3D" id="6.10.40.10">
    <property type="match status" value="1"/>
</dbReference>
<keyword evidence="4" id="KW-0808">Transferase</keyword>
<keyword evidence="7" id="KW-0012">Acyltransferase</keyword>
<dbReference type="Gene3D" id="6.10.140.1830">
    <property type="match status" value="1"/>
</dbReference>
<evidence type="ECO:0000313" key="12">
    <source>
        <dbReference type="Proteomes" id="UP001620295"/>
    </source>
</evidence>
<dbReference type="Pfam" id="PF08990">
    <property type="entry name" value="Docking"/>
    <property type="match status" value="1"/>
</dbReference>
<dbReference type="Gene3D" id="3.40.50.720">
    <property type="entry name" value="NAD(P)-binding Rossmann-like Domain"/>
    <property type="match status" value="1"/>
</dbReference>
<dbReference type="NCBIfam" id="NF045894">
    <property type="entry name" value="PKS_plus_SDR"/>
    <property type="match status" value="1"/>
</dbReference>
<evidence type="ECO:0000259" key="9">
    <source>
        <dbReference type="PROSITE" id="PS50075"/>
    </source>
</evidence>
<evidence type="ECO:0000256" key="6">
    <source>
        <dbReference type="ARBA" id="ARBA00023268"/>
    </source>
</evidence>
<evidence type="ECO:0000256" key="5">
    <source>
        <dbReference type="ARBA" id="ARBA00023194"/>
    </source>
</evidence>
<dbReference type="EMBL" id="JBJDQH010000009">
    <property type="protein sequence ID" value="MFK4268609.1"/>
    <property type="molecule type" value="Genomic_DNA"/>
</dbReference>
<dbReference type="InterPro" id="IPR020841">
    <property type="entry name" value="PKS_Beta-ketoAc_synthase_dom"/>
</dbReference>
<dbReference type="Gene3D" id="3.30.70.3290">
    <property type="match status" value="1"/>
</dbReference>
<dbReference type="SMART" id="SM00827">
    <property type="entry name" value="PKS_AT"/>
    <property type="match status" value="1"/>
</dbReference>
<dbReference type="Pfam" id="PF00109">
    <property type="entry name" value="ketoacyl-synt"/>
    <property type="match status" value="1"/>
</dbReference>
<dbReference type="SUPFAM" id="SSF52151">
    <property type="entry name" value="FabD/lysophospholipase-like"/>
    <property type="match status" value="1"/>
</dbReference>
<dbReference type="Pfam" id="PF08659">
    <property type="entry name" value="KR"/>
    <property type="match status" value="1"/>
</dbReference>
<dbReference type="SUPFAM" id="SSF101173">
    <property type="entry name" value="Docking domain B of the erythromycin polyketide synthase (DEBS)"/>
    <property type="match status" value="1"/>
</dbReference>
<dbReference type="InterPro" id="IPR036299">
    <property type="entry name" value="Polyketide_synth_docking_sf"/>
</dbReference>
<feature type="region of interest" description="Disordered" evidence="8">
    <location>
        <begin position="1418"/>
        <end position="1438"/>
    </location>
</feature>
<feature type="domain" description="Ketosynthase family 3 (KS3)" evidence="10">
    <location>
        <begin position="34"/>
        <end position="460"/>
    </location>
</feature>
<dbReference type="Proteomes" id="UP001620295">
    <property type="component" value="Unassembled WGS sequence"/>
</dbReference>
<dbReference type="CDD" id="cd08952">
    <property type="entry name" value="KR_1_SDR_x"/>
    <property type="match status" value="1"/>
</dbReference>
<dbReference type="PROSITE" id="PS52004">
    <property type="entry name" value="KS3_2"/>
    <property type="match status" value="1"/>
</dbReference>
<dbReference type="PANTHER" id="PTHR43775:SF51">
    <property type="entry name" value="INACTIVE PHENOLPHTHIOCEROL SYNTHESIS POLYKETIDE SYNTHASE TYPE I PKS1-RELATED"/>
    <property type="match status" value="1"/>
</dbReference>
<dbReference type="InterPro" id="IPR041618">
    <property type="entry name" value="PKS_DE"/>
</dbReference>
<dbReference type="PANTHER" id="PTHR43775">
    <property type="entry name" value="FATTY ACID SYNTHASE"/>
    <property type="match status" value="1"/>
</dbReference>
<dbReference type="InterPro" id="IPR018201">
    <property type="entry name" value="Ketoacyl_synth_AS"/>
</dbReference>
<dbReference type="RefSeq" id="WP_404747343.1">
    <property type="nucleotide sequence ID" value="NZ_JBJDQH010000009.1"/>
</dbReference>
<comment type="caution">
    <text evidence="11">The sequence shown here is derived from an EMBL/GenBank/DDBJ whole genome shotgun (WGS) entry which is preliminary data.</text>
</comment>
<protein>
    <submittedName>
        <fullName evidence="11">Type I polyketide synthase</fullName>
    </submittedName>
</protein>
<proteinExistence type="predicted"/>
<comment type="cofactor">
    <cofactor evidence="1">
        <name>pantetheine 4'-phosphate</name>
        <dbReference type="ChEBI" id="CHEBI:47942"/>
    </cofactor>
</comment>
<dbReference type="Gene3D" id="3.40.50.11460">
    <property type="match status" value="1"/>
</dbReference>
<feature type="domain" description="Carrier" evidence="9">
    <location>
        <begin position="1505"/>
        <end position="1583"/>
    </location>
</feature>
<dbReference type="SMART" id="SM00825">
    <property type="entry name" value="PKS_KS"/>
    <property type="match status" value="1"/>
</dbReference>
<dbReference type="InterPro" id="IPR009081">
    <property type="entry name" value="PP-bd_ACP"/>
</dbReference>
<sequence length="1665" mass="177803">MSTTEEKLRQYLKRVTLDLGQAKQRLREAEERHQEPIAITAMACRYPGGVRSPEALWDLVATRTDAIGPFPTNRGWDLEGLFHPDPDHYGTSYVREGGFLHDAERFDASFFNISPREALAMDPQQRVLLETAWELLERAHIDPHSLKGTLTGVYTGVSSQDYLSRIPRIPEGFEGYTATGGLMSVVSGRVAYTLGLEGPAVTLDTACSASLVAMHLAGQALRQGECDLALAGGVTVFSTPTAYVEFSRQRGFAPDARCKPFAAAADGTGFSEGVGLVLLERLSDAQRHGRRVLAVLRGSAVNQDGASNGLSAPNDAAQERVIRQALDSARLTADQVDAVEAHGTGTTLGDPIEAQALLATYGKERSADRPLWLGSVKSNIGHTHAAAGVAGVIKMVMAMHHGRLPATLHVDEPTSHVDWDTGTVRLLTEPVDWPRGDRPRRAGVSSFGISGTNAHVILEEAALPPAATGAERPGDRLTPWVVSARGQAALRDQARRLLDATVDGDPEAVGWSLVASRAVFDQRAVITGRDTETLRAGLAALAAGEDHPALVRREAGVPASGSRVWLFSGQGSQRPGMGAELHERFPAFADTFDEICALLDPHLDHPLRDIVFATHPDHTDLLNHTTYTQAGLFAVQVALARLLEHCGLRPDTVIGHSIGEITAAHIAGVLSLEDACHLVANRATLLGKLPPGGAMTAIEATAEEITQTLTPHDGQVTIAALNAPTSTVISGPEQLVTQLTRTWKERGRRTKALTVSHAFHSPLMEPALDDFRHAIDHLTYHQPTIPLISNLTGEPASQDIASPDYWVRHIRQPVHFHPAITHIAPHTAVFLEIGPDATLIPATQNTLDTLENQPTSAPQLIPTLTRKQPDTQALAHALARLHTLTPLNWHPWYTDQPTPTTIDLPTYPFQHERYWLPDALADAPPPEADEEQVRFWNAVEAQDLPALSETLGIGEEDGRRSSLGAVLPTLSRWHQERHERATVSSWRYRVGWRHLPDLGPAAVAGPWLLVVPPEGADAWADACERALTAGGGEVRRLVTDGRADVAELAASLRALYAEGPSPAGVLSLLPLDERPHEAFPAVTGGVTGTHVLLRALLDAELDAPLWCATRGAVAVDDDEAPEAPAQAQVWGLGRVAALEHPTAWGGLVDLPASVADLAPDLLCAVLAGRNGEDQVALRPAGAFGRRLLPAPLDAQAPAQERAWTPRDGVLVTGGVAGAAALVARWLAADGTKHIVLLAPDGPAAPGGAELVAELAELGAEATVVDGVPSEPTTRQELADRLAASGLRVRTVVHAGAPGDWAPLAELTPDELAEALSDAMGGADRLAELCGLEPDDPVVVFSSIAAVWGGGGHGARAAADAYLDAWARRRQAAGGHVARLAWGVWDGSEDPEAAERAERQGLLALHPTPALAALRRTLDHSGDGTDQGTVRAGDEGSDRSDVHAVIADVHWDRFVPLFTMARASRLFDEIPAARRAWQAALDSSDDESSESLTALRDRLAAQSPQARTGTLLALVRAHVAGALRYPAAESVDPEQPFKELGFDSLAAVEFRNRLRGAIGLTLPATLVFDYPTPTALAGYLVSQVLPAEPADEPAAAHLDEIEATLAALDADDPRRAGLTHRLRLLLWRYADGDDALEPREETGGDDLETASADEMFALIDREFGES</sequence>
<dbReference type="InterPro" id="IPR032821">
    <property type="entry name" value="PKS_assoc"/>
</dbReference>
<dbReference type="Pfam" id="PF18369">
    <property type="entry name" value="PKS_DE"/>
    <property type="match status" value="1"/>
</dbReference>
<dbReference type="InterPro" id="IPR013968">
    <property type="entry name" value="PKS_KR"/>
</dbReference>
<evidence type="ECO:0000256" key="2">
    <source>
        <dbReference type="ARBA" id="ARBA00022450"/>
    </source>
</evidence>
<keyword evidence="2" id="KW-0596">Phosphopantetheine</keyword>
<dbReference type="SUPFAM" id="SSF53901">
    <property type="entry name" value="Thiolase-like"/>
    <property type="match status" value="1"/>
</dbReference>
<keyword evidence="5" id="KW-0045">Antibiotic biosynthesis</keyword>
<reference evidence="11 12" key="1">
    <citation type="submission" date="2024-11" db="EMBL/GenBank/DDBJ databases">
        <title>The Natural Products Discovery Center: Release of the First 8490 Sequenced Strains for Exploring Actinobacteria Biosynthetic Diversity.</title>
        <authorList>
            <person name="Kalkreuter E."/>
            <person name="Kautsar S.A."/>
            <person name="Yang D."/>
            <person name="Bader C.D."/>
            <person name="Teijaro C.N."/>
            <person name="Fluegel L."/>
            <person name="Davis C.M."/>
            <person name="Simpson J.R."/>
            <person name="Lauterbach L."/>
            <person name="Steele A.D."/>
            <person name="Gui C."/>
            <person name="Meng S."/>
            <person name="Li G."/>
            <person name="Viehrig K."/>
            <person name="Ye F."/>
            <person name="Su P."/>
            <person name="Kiefer A.F."/>
            <person name="Nichols A."/>
            <person name="Cepeda A.J."/>
            <person name="Yan W."/>
            <person name="Fan B."/>
            <person name="Jiang Y."/>
            <person name="Adhikari A."/>
            <person name="Zheng C.-J."/>
            <person name="Schuster L."/>
            <person name="Cowan T.M."/>
            <person name="Smanski M.J."/>
            <person name="Chevrette M.G."/>
            <person name="De Carvalho L.P.S."/>
            <person name="Shen B."/>
        </authorList>
    </citation>
    <scope>NUCLEOTIDE SEQUENCE [LARGE SCALE GENOMIC DNA]</scope>
    <source>
        <strain evidence="11 12">NPDC020863</strain>
    </source>
</reference>
<dbReference type="InterPro" id="IPR016039">
    <property type="entry name" value="Thiolase-like"/>
</dbReference>
<dbReference type="InterPro" id="IPR014031">
    <property type="entry name" value="Ketoacyl_synth_C"/>
</dbReference>
<dbReference type="SUPFAM" id="SSF55048">
    <property type="entry name" value="Probable ACP-binding domain of malonyl-CoA ACP transacylase"/>
    <property type="match status" value="1"/>
</dbReference>
<dbReference type="PROSITE" id="PS00606">
    <property type="entry name" value="KS3_1"/>
    <property type="match status" value="1"/>
</dbReference>
<dbReference type="SUPFAM" id="SSF47336">
    <property type="entry name" value="ACP-like"/>
    <property type="match status" value="1"/>
</dbReference>
<dbReference type="InterPro" id="IPR016035">
    <property type="entry name" value="Acyl_Trfase/lysoPLipase"/>
</dbReference>
<dbReference type="InterPro" id="IPR016036">
    <property type="entry name" value="Malonyl_transacylase_ACP-bd"/>
</dbReference>
<evidence type="ECO:0000259" key="10">
    <source>
        <dbReference type="PROSITE" id="PS52004"/>
    </source>
</evidence>
<evidence type="ECO:0000256" key="8">
    <source>
        <dbReference type="SAM" id="MobiDB-lite"/>
    </source>
</evidence>
<organism evidence="11 12">
    <name type="scientific">Streptomyces milbemycinicus</name>
    <dbReference type="NCBI Taxonomy" id="476552"/>
    <lineage>
        <taxon>Bacteria</taxon>
        <taxon>Bacillati</taxon>
        <taxon>Actinomycetota</taxon>
        <taxon>Actinomycetes</taxon>
        <taxon>Kitasatosporales</taxon>
        <taxon>Streptomycetaceae</taxon>
        <taxon>Streptomyces</taxon>
    </lineage>
</organism>
<dbReference type="InterPro" id="IPR001227">
    <property type="entry name" value="Ac_transferase_dom_sf"/>
</dbReference>
<dbReference type="PROSITE" id="PS50075">
    <property type="entry name" value="CARRIER"/>
    <property type="match status" value="1"/>
</dbReference>
<dbReference type="CDD" id="cd00833">
    <property type="entry name" value="PKS"/>
    <property type="match status" value="1"/>
</dbReference>
<dbReference type="SMART" id="SM00823">
    <property type="entry name" value="PKS_PP"/>
    <property type="match status" value="1"/>
</dbReference>
<keyword evidence="6" id="KW-0511">Multifunctional enzyme</keyword>
<dbReference type="InterPro" id="IPR036736">
    <property type="entry name" value="ACP-like_sf"/>
</dbReference>
<dbReference type="InterPro" id="IPR036291">
    <property type="entry name" value="NAD(P)-bd_dom_sf"/>
</dbReference>
<dbReference type="InterPro" id="IPR020806">
    <property type="entry name" value="PKS_PP-bd"/>
</dbReference>
<dbReference type="SMART" id="SM00822">
    <property type="entry name" value="PKS_KR"/>
    <property type="match status" value="1"/>
</dbReference>
<evidence type="ECO:0000256" key="4">
    <source>
        <dbReference type="ARBA" id="ARBA00022679"/>
    </source>
</evidence>
<gene>
    <name evidence="11" type="ORF">ACI2L5_27215</name>
</gene>
<dbReference type="Pfam" id="PF00550">
    <property type="entry name" value="PP-binding"/>
    <property type="match status" value="1"/>
</dbReference>
<evidence type="ECO:0000256" key="3">
    <source>
        <dbReference type="ARBA" id="ARBA00022553"/>
    </source>
</evidence>